<evidence type="ECO:0000313" key="2">
    <source>
        <dbReference type="EMBL" id="RDI49999.1"/>
    </source>
</evidence>
<dbReference type="EMBL" id="QQAZ01000006">
    <property type="protein sequence ID" value="RDI49999.1"/>
    <property type="molecule type" value="Genomic_DNA"/>
</dbReference>
<dbReference type="STRING" id="1210089.GCA_001613165_05252"/>
<dbReference type="RefSeq" id="WP_068024919.1">
    <property type="nucleotide sequence ID" value="NZ_QQAZ01000006.1"/>
</dbReference>
<protein>
    <recommendedName>
        <fullName evidence="4">DUF1109 domain-containing protein</fullName>
    </recommendedName>
</protein>
<dbReference type="OrthoDB" id="3389565at2"/>
<evidence type="ECO:0008006" key="4">
    <source>
        <dbReference type="Google" id="ProtNLM"/>
    </source>
</evidence>
<evidence type="ECO:0000256" key="1">
    <source>
        <dbReference type="SAM" id="Phobius"/>
    </source>
</evidence>
<keyword evidence="3" id="KW-1185">Reference proteome</keyword>
<reference evidence="2 3" key="1">
    <citation type="submission" date="2018-07" db="EMBL/GenBank/DDBJ databases">
        <title>Genomic Encyclopedia of Type Strains, Phase IV (KMG-IV): sequencing the most valuable type-strain genomes for metagenomic binning, comparative biology and taxonomic classification.</title>
        <authorList>
            <person name="Goeker M."/>
        </authorList>
    </citation>
    <scope>NUCLEOTIDE SEQUENCE [LARGE SCALE GENOMIC DNA]</scope>
    <source>
        <strain evidence="2 3">DSM 44952</strain>
    </source>
</reference>
<keyword evidence="1" id="KW-0812">Transmembrane</keyword>
<keyword evidence="1" id="KW-0472">Membrane</keyword>
<dbReference type="Proteomes" id="UP000255355">
    <property type="component" value="Unassembled WGS sequence"/>
</dbReference>
<organism evidence="2 3">
    <name type="scientific">Nocardia mexicana</name>
    <dbReference type="NCBI Taxonomy" id="279262"/>
    <lineage>
        <taxon>Bacteria</taxon>
        <taxon>Bacillati</taxon>
        <taxon>Actinomycetota</taxon>
        <taxon>Actinomycetes</taxon>
        <taxon>Mycobacteriales</taxon>
        <taxon>Nocardiaceae</taxon>
        <taxon>Nocardia</taxon>
    </lineage>
</organism>
<evidence type="ECO:0000313" key="3">
    <source>
        <dbReference type="Proteomes" id="UP000255355"/>
    </source>
</evidence>
<feature type="transmembrane region" description="Helical" evidence="1">
    <location>
        <begin position="19"/>
        <end position="43"/>
    </location>
</feature>
<comment type="caution">
    <text evidence="2">The sequence shown here is derived from an EMBL/GenBank/DDBJ whole genome shotgun (WGS) entry which is preliminary data.</text>
</comment>
<accession>A0A370H1V7</accession>
<feature type="transmembrane region" description="Helical" evidence="1">
    <location>
        <begin position="49"/>
        <end position="74"/>
    </location>
</feature>
<name>A0A370H1V7_9NOCA</name>
<gene>
    <name evidence="2" type="ORF">DFR68_106437</name>
</gene>
<sequence>MTDPIVATDEPARAAVPRWWTITMGAITAVAVGICAAVLWVLVSDGSSAFLVLAVWALLAAGAAWLAAVLFCSWRYRSRGWRLRAVAPVVVCCTVVVGATGIPEKIGWAVSESALDRVAAECVRPDDGRAGVYRIRTVEKHRDGCLLYTDGGFINPVGFAHFPAAAPALGRPRHEGDIGYEHLDGPWYRFTVQF</sequence>
<dbReference type="AlphaFoldDB" id="A0A370H1V7"/>
<proteinExistence type="predicted"/>
<keyword evidence="1" id="KW-1133">Transmembrane helix</keyword>